<feature type="active site" description="Proton acceptor" evidence="2">
    <location>
        <position position="130"/>
    </location>
</feature>
<keyword evidence="4" id="KW-1185">Reference proteome</keyword>
<feature type="short sequence motif" description="HXTX 1" evidence="2">
    <location>
        <begin position="46"/>
        <end position="49"/>
    </location>
</feature>
<dbReference type="PANTHER" id="PTHR35561">
    <property type="entry name" value="RNA 2',3'-CYCLIC PHOSPHODIESTERASE"/>
    <property type="match status" value="1"/>
</dbReference>
<comment type="catalytic activity">
    <reaction evidence="2">
        <text>a 3'-end 2',3'-cyclophospho-ribonucleotide-RNA + H2O = a 3'-end 2'-phospho-ribonucleotide-RNA + H(+)</text>
        <dbReference type="Rhea" id="RHEA:11828"/>
        <dbReference type="Rhea" id="RHEA-COMP:10464"/>
        <dbReference type="Rhea" id="RHEA-COMP:17353"/>
        <dbReference type="ChEBI" id="CHEBI:15377"/>
        <dbReference type="ChEBI" id="CHEBI:15378"/>
        <dbReference type="ChEBI" id="CHEBI:83064"/>
        <dbReference type="ChEBI" id="CHEBI:173113"/>
        <dbReference type="EC" id="3.1.4.58"/>
    </reaction>
</comment>
<dbReference type="HAMAP" id="MF_01940">
    <property type="entry name" value="RNA_CPDase"/>
    <property type="match status" value="1"/>
</dbReference>
<dbReference type="NCBIfam" id="TIGR02258">
    <property type="entry name" value="2_5_ligase"/>
    <property type="match status" value="1"/>
</dbReference>
<dbReference type="Pfam" id="PF13563">
    <property type="entry name" value="2_5_RNA_ligase2"/>
    <property type="match status" value="1"/>
</dbReference>
<comment type="similarity">
    <text evidence="2">Belongs to the 2H phosphoesterase superfamily. ThpR family.</text>
</comment>
<dbReference type="EC" id="3.1.4.58" evidence="2"/>
<dbReference type="Proteomes" id="UP001316189">
    <property type="component" value="Chromosome"/>
</dbReference>
<reference evidence="3 4" key="1">
    <citation type="submission" date="2022-07" db="EMBL/GenBank/DDBJ databases">
        <title>Novel species in genus cellulomonas.</title>
        <authorList>
            <person name="Ye L."/>
        </authorList>
    </citation>
    <scope>NUCLEOTIDE SEQUENCE [LARGE SCALE GENOMIC DNA]</scope>
    <source>
        <strain evidence="4">zg-Y338</strain>
    </source>
</reference>
<evidence type="ECO:0000256" key="1">
    <source>
        <dbReference type="ARBA" id="ARBA00022801"/>
    </source>
</evidence>
<proteinExistence type="inferred from homology"/>
<protein>
    <recommendedName>
        <fullName evidence="2">RNA 2',3'-cyclic phosphodiesterase</fullName>
        <shortName evidence="2">RNA 2',3'-CPDase</shortName>
        <ecNumber evidence="2">3.1.4.58</ecNumber>
    </recommendedName>
</protein>
<feature type="short sequence motif" description="HXTX 2" evidence="2">
    <location>
        <begin position="130"/>
        <end position="133"/>
    </location>
</feature>
<accession>A0ABY5KU69</accession>
<organism evidence="3 4">
    <name type="scientific">Cellulomonas chengniuliangii</name>
    <dbReference type="NCBI Taxonomy" id="2968084"/>
    <lineage>
        <taxon>Bacteria</taxon>
        <taxon>Bacillati</taxon>
        <taxon>Actinomycetota</taxon>
        <taxon>Actinomycetes</taxon>
        <taxon>Micrococcales</taxon>
        <taxon>Cellulomonadaceae</taxon>
        <taxon>Cellulomonas</taxon>
    </lineage>
</organism>
<dbReference type="InterPro" id="IPR009097">
    <property type="entry name" value="Cyclic_Pdiesterase"/>
</dbReference>
<dbReference type="RefSeq" id="WP_227570882.1">
    <property type="nucleotide sequence ID" value="NZ_CP101988.1"/>
</dbReference>
<evidence type="ECO:0000256" key="2">
    <source>
        <dbReference type="HAMAP-Rule" id="MF_01940"/>
    </source>
</evidence>
<dbReference type="Gene3D" id="3.90.1140.10">
    <property type="entry name" value="Cyclic phosphodiesterase"/>
    <property type="match status" value="1"/>
</dbReference>
<comment type="function">
    <text evidence="2">Hydrolyzes RNA 2',3'-cyclic phosphodiester to an RNA 2'-phosphomonoester.</text>
</comment>
<evidence type="ECO:0000313" key="4">
    <source>
        <dbReference type="Proteomes" id="UP001316189"/>
    </source>
</evidence>
<gene>
    <name evidence="3" type="primary">thpR</name>
    <name evidence="3" type="ORF">NP064_09610</name>
</gene>
<keyword evidence="1 2" id="KW-0378">Hydrolase</keyword>
<dbReference type="EMBL" id="CP101988">
    <property type="protein sequence ID" value="UUI74087.1"/>
    <property type="molecule type" value="Genomic_DNA"/>
</dbReference>
<dbReference type="PANTHER" id="PTHR35561:SF1">
    <property type="entry name" value="RNA 2',3'-CYCLIC PHOSPHODIESTERASE"/>
    <property type="match status" value="1"/>
</dbReference>
<evidence type="ECO:0000313" key="3">
    <source>
        <dbReference type="EMBL" id="UUI74087.1"/>
    </source>
</evidence>
<feature type="active site" description="Proton donor" evidence="2">
    <location>
        <position position="46"/>
    </location>
</feature>
<name>A0ABY5KU69_9CELL</name>
<dbReference type="InterPro" id="IPR004175">
    <property type="entry name" value="RNA_CPDase"/>
</dbReference>
<dbReference type="SUPFAM" id="SSF55144">
    <property type="entry name" value="LigT-like"/>
    <property type="match status" value="1"/>
</dbReference>
<sequence length="203" mass="21622">MRLFAAVRPPERVLHHLDLALRVVQDAQGHVPPPVGLRWTAPENRHLTAAFYGEVSDGAVDLLAESLRGALGGVRPFELRLRGAGVFAHRTLWVGVSGEVEGMHTVIDAAGRAGEPVGARADTRVRSRPHMTVGRIAPAAGRQRGRRRPAADAPDAAALVHALSLYDGPAWQVDEVMLLRSQPGAGRAGGPLYTALESIALAR</sequence>